<evidence type="ECO:0000313" key="1">
    <source>
        <dbReference type="EMBL" id="GAA4383824.1"/>
    </source>
</evidence>
<dbReference type="EMBL" id="BAABFR010000003">
    <property type="protein sequence ID" value="GAA4383824.1"/>
    <property type="molecule type" value="Genomic_DNA"/>
</dbReference>
<name>A0ABP8J2F3_9ACTN</name>
<protein>
    <recommendedName>
        <fullName evidence="3">Aldehyde dehydrogenase family protein</fullName>
    </recommendedName>
</protein>
<accession>A0ABP8J2F3</accession>
<proteinExistence type="predicted"/>
<sequence>MTDNAIDFATESEVDNAIRELAHGAVRWAALDHRARVEVLRRTHRVIGPRGGILHASA</sequence>
<keyword evidence="2" id="KW-1185">Reference proteome</keyword>
<evidence type="ECO:0000313" key="2">
    <source>
        <dbReference type="Proteomes" id="UP001500635"/>
    </source>
</evidence>
<organism evidence="1 2">
    <name type="scientific">Tsukamurella soli</name>
    <dbReference type="NCBI Taxonomy" id="644556"/>
    <lineage>
        <taxon>Bacteria</taxon>
        <taxon>Bacillati</taxon>
        <taxon>Actinomycetota</taxon>
        <taxon>Actinomycetes</taxon>
        <taxon>Mycobacteriales</taxon>
        <taxon>Tsukamurellaceae</taxon>
        <taxon>Tsukamurella</taxon>
    </lineage>
</organism>
<dbReference type="Proteomes" id="UP001500635">
    <property type="component" value="Unassembled WGS sequence"/>
</dbReference>
<evidence type="ECO:0008006" key="3">
    <source>
        <dbReference type="Google" id="ProtNLM"/>
    </source>
</evidence>
<gene>
    <name evidence="1" type="ORF">GCM10023147_03570</name>
</gene>
<reference evidence="2" key="1">
    <citation type="journal article" date="2019" name="Int. J. Syst. Evol. Microbiol.">
        <title>The Global Catalogue of Microorganisms (GCM) 10K type strain sequencing project: providing services to taxonomists for standard genome sequencing and annotation.</title>
        <authorList>
            <consortium name="The Broad Institute Genomics Platform"/>
            <consortium name="The Broad Institute Genome Sequencing Center for Infectious Disease"/>
            <person name="Wu L."/>
            <person name="Ma J."/>
        </authorList>
    </citation>
    <scope>NUCLEOTIDE SEQUENCE [LARGE SCALE GENOMIC DNA]</scope>
    <source>
        <strain evidence="2">JCM 17688</strain>
    </source>
</reference>
<comment type="caution">
    <text evidence="1">The sequence shown here is derived from an EMBL/GenBank/DDBJ whole genome shotgun (WGS) entry which is preliminary data.</text>
</comment>
<dbReference type="RefSeq" id="WP_344990018.1">
    <property type="nucleotide sequence ID" value="NZ_BAABFR010000003.1"/>
</dbReference>